<dbReference type="EMBL" id="JAFNEN010005756">
    <property type="protein sequence ID" value="KAG8161894.1"/>
    <property type="molecule type" value="Genomic_DNA"/>
</dbReference>
<evidence type="ECO:0000313" key="1">
    <source>
        <dbReference type="EMBL" id="KAG8161894.1"/>
    </source>
</evidence>
<accession>A0AAV6TFM7</accession>
<name>A0AAV6TFM7_9ARAC</name>
<dbReference type="AlphaFoldDB" id="A0AAV6TFM7"/>
<proteinExistence type="predicted"/>
<evidence type="ECO:0000313" key="2">
    <source>
        <dbReference type="Proteomes" id="UP000827092"/>
    </source>
</evidence>
<protein>
    <submittedName>
        <fullName evidence="1">Uncharacterized protein</fullName>
    </submittedName>
</protein>
<gene>
    <name evidence="1" type="ORF">JTE90_000924</name>
</gene>
<dbReference type="Proteomes" id="UP000827092">
    <property type="component" value="Unassembled WGS sequence"/>
</dbReference>
<sequence>MEENSCLSTKVCFIHICDESNEHLKLMSAKNFAKISSCMKLWLTLDGKEKDIATDLSNLPGTAMDQNPLKQTANPDSKTKGGLIGFTRNFGWVCTVGCFPITCGPKLVFLVRTCQQTFTSRQEKRPFSISKLDA</sequence>
<reference evidence="1 2" key="1">
    <citation type="journal article" date="2022" name="Nat. Ecol. Evol.">
        <title>A masculinizing supergene underlies an exaggerated male reproductive morph in a spider.</title>
        <authorList>
            <person name="Hendrickx F."/>
            <person name="De Corte Z."/>
            <person name="Sonet G."/>
            <person name="Van Belleghem S.M."/>
            <person name="Kostlbacher S."/>
            <person name="Vangestel C."/>
        </authorList>
    </citation>
    <scope>NUCLEOTIDE SEQUENCE [LARGE SCALE GENOMIC DNA]</scope>
    <source>
        <strain evidence="1">W744_W776</strain>
    </source>
</reference>
<comment type="caution">
    <text evidence="1">The sequence shown here is derived from an EMBL/GenBank/DDBJ whole genome shotgun (WGS) entry which is preliminary data.</text>
</comment>
<keyword evidence="2" id="KW-1185">Reference proteome</keyword>
<organism evidence="1 2">
    <name type="scientific">Oedothorax gibbosus</name>
    <dbReference type="NCBI Taxonomy" id="931172"/>
    <lineage>
        <taxon>Eukaryota</taxon>
        <taxon>Metazoa</taxon>
        <taxon>Ecdysozoa</taxon>
        <taxon>Arthropoda</taxon>
        <taxon>Chelicerata</taxon>
        <taxon>Arachnida</taxon>
        <taxon>Araneae</taxon>
        <taxon>Araneomorphae</taxon>
        <taxon>Entelegynae</taxon>
        <taxon>Araneoidea</taxon>
        <taxon>Linyphiidae</taxon>
        <taxon>Erigoninae</taxon>
        <taxon>Oedothorax</taxon>
    </lineage>
</organism>